<proteinExistence type="predicted"/>
<comment type="caution">
    <text evidence="2">The sequence shown here is derived from an EMBL/GenBank/DDBJ whole genome shotgun (WGS) entry which is preliminary data.</text>
</comment>
<gene>
    <name evidence="2" type="ORF">BpHYR1_025031</name>
</gene>
<dbReference type="Proteomes" id="UP000276133">
    <property type="component" value="Unassembled WGS sequence"/>
</dbReference>
<evidence type="ECO:0000313" key="2">
    <source>
        <dbReference type="EMBL" id="RNA25323.1"/>
    </source>
</evidence>
<evidence type="ECO:0000313" key="3">
    <source>
        <dbReference type="Proteomes" id="UP000276133"/>
    </source>
</evidence>
<feature type="compositionally biased region" description="Polar residues" evidence="1">
    <location>
        <begin position="441"/>
        <end position="453"/>
    </location>
</feature>
<feature type="compositionally biased region" description="Polar residues" evidence="1">
    <location>
        <begin position="140"/>
        <end position="159"/>
    </location>
</feature>
<sequence length="518" mass="60067">MIFQSKLLKEVNTVHFFVYSAIENFNTFNWENKDLFILRPKFKNFVRFFYVKKMTGRPNLWGELKSNFLTQSKYIPTQPKRPKREAIVHNGREENFQNFLLVDFCSGLLTDGHLSEIYLFAHVQIKDASLKTSHSSESSTFAKTTHSPHNLSKYSEQNTEQNDDIIPFDESEYEKIPTSSTATTLDTRPRKHRPHFARSLLYLREPHSTEPRRTMSCTNIFEPRRKIATSLTESELSKRVDLLARRKKRRHTNHMTNDLSYYYSLTDVKYYSLDDDEDGESGSSDLSEIVPVDLHNKSDSSSSLSSLDLSYQASKFLGKQATRSISESNLKQTRSRVFKRFSNRKYSVVKRKKLIDLDETGGHDGDLDDNLEEADDFNSDEYDYDNCHELIDYDRQCLSYCCGEKKSLVRLNTTVTSAYDTCSNLSNEVSSSEKAFRAKSGRSSSGNASGDFNDDYSSQIQVISFTDSSNFDNFESRSRNEKRPRYLMIRQKSNQEIVWTKLKKNSQLKQKINIFSKD</sequence>
<dbReference type="AlphaFoldDB" id="A0A3M7RP29"/>
<keyword evidence="3" id="KW-1185">Reference proteome</keyword>
<evidence type="ECO:0000256" key="1">
    <source>
        <dbReference type="SAM" id="MobiDB-lite"/>
    </source>
</evidence>
<name>A0A3M7RP29_BRAPC</name>
<reference evidence="2 3" key="1">
    <citation type="journal article" date="2018" name="Sci. Rep.">
        <title>Genomic signatures of local adaptation to the degree of environmental predictability in rotifers.</title>
        <authorList>
            <person name="Franch-Gras L."/>
            <person name="Hahn C."/>
            <person name="Garcia-Roger E.M."/>
            <person name="Carmona M.J."/>
            <person name="Serra M."/>
            <person name="Gomez A."/>
        </authorList>
    </citation>
    <scope>NUCLEOTIDE SEQUENCE [LARGE SCALE GENOMIC DNA]</scope>
    <source>
        <strain evidence="2">HYR1</strain>
    </source>
</reference>
<feature type="region of interest" description="Disordered" evidence="1">
    <location>
        <begin position="139"/>
        <end position="159"/>
    </location>
</feature>
<accession>A0A3M7RP29</accession>
<protein>
    <submittedName>
        <fullName evidence="2">Uncharacterized protein</fullName>
    </submittedName>
</protein>
<feature type="region of interest" description="Disordered" evidence="1">
    <location>
        <begin position="433"/>
        <end position="453"/>
    </location>
</feature>
<organism evidence="2 3">
    <name type="scientific">Brachionus plicatilis</name>
    <name type="common">Marine rotifer</name>
    <name type="synonym">Brachionus muelleri</name>
    <dbReference type="NCBI Taxonomy" id="10195"/>
    <lineage>
        <taxon>Eukaryota</taxon>
        <taxon>Metazoa</taxon>
        <taxon>Spiralia</taxon>
        <taxon>Gnathifera</taxon>
        <taxon>Rotifera</taxon>
        <taxon>Eurotatoria</taxon>
        <taxon>Monogononta</taxon>
        <taxon>Pseudotrocha</taxon>
        <taxon>Ploima</taxon>
        <taxon>Brachionidae</taxon>
        <taxon>Brachionus</taxon>
    </lineage>
</organism>
<dbReference type="EMBL" id="REGN01002939">
    <property type="protein sequence ID" value="RNA25323.1"/>
    <property type="molecule type" value="Genomic_DNA"/>
</dbReference>